<dbReference type="AlphaFoldDB" id="A0A9D3X9J7"/>
<feature type="region of interest" description="Disordered" evidence="1">
    <location>
        <begin position="1"/>
        <end position="21"/>
    </location>
</feature>
<name>A0A9D3X9J7_9SAUR</name>
<comment type="caution">
    <text evidence="2">The sequence shown here is derived from an EMBL/GenBank/DDBJ whole genome shotgun (WGS) entry which is preliminary data.</text>
</comment>
<dbReference type="Proteomes" id="UP000827986">
    <property type="component" value="Unassembled WGS sequence"/>
</dbReference>
<protein>
    <submittedName>
        <fullName evidence="2">Uncharacterized protein</fullName>
    </submittedName>
</protein>
<sequence length="127" mass="14318">MPTHCRSSQQERQARVPSSSRWVNRGGWGEVMGNWVFRPHPISSQLQHNPQESAASSLSNLILTRDLTAHPGSKASRSFFRMETRQMSPCSAETEQPALCLHSSAHPCGIQPLYGIKRSVKWPIRRL</sequence>
<reference evidence="2" key="1">
    <citation type="submission" date="2021-09" db="EMBL/GenBank/DDBJ databases">
        <title>The genome of Mauremys mutica provides insights into the evolution of semi-aquatic lifestyle.</title>
        <authorList>
            <person name="Gong S."/>
            <person name="Gao Y."/>
        </authorList>
    </citation>
    <scope>NUCLEOTIDE SEQUENCE</scope>
    <source>
        <strain evidence="2">MM-2020</strain>
        <tissue evidence="2">Muscle</tissue>
    </source>
</reference>
<accession>A0A9D3X9J7</accession>
<evidence type="ECO:0000256" key="1">
    <source>
        <dbReference type="SAM" id="MobiDB-lite"/>
    </source>
</evidence>
<dbReference type="EMBL" id="JAHDVG010000477">
    <property type="protein sequence ID" value="KAH1175427.1"/>
    <property type="molecule type" value="Genomic_DNA"/>
</dbReference>
<gene>
    <name evidence="2" type="ORF">KIL84_008301</name>
</gene>
<keyword evidence="3" id="KW-1185">Reference proteome</keyword>
<evidence type="ECO:0000313" key="3">
    <source>
        <dbReference type="Proteomes" id="UP000827986"/>
    </source>
</evidence>
<proteinExistence type="predicted"/>
<evidence type="ECO:0000313" key="2">
    <source>
        <dbReference type="EMBL" id="KAH1175427.1"/>
    </source>
</evidence>
<organism evidence="2 3">
    <name type="scientific">Mauremys mutica</name>
    <name type="common">yellowpond turtle</name>
    <dbReference type="NCBI Taxonomy" id="74926"/>
    <lineage>
        <taxon>Eukaryota</taxon>
        <taxon>Metazoa</taxon>
        <taxon>Chordata</taxon>
        <taxon>Craniata</taxon>
        <taxon>Vertebrata</taxon>
        <taxon>Euteleostomi</taxon>
        <taxon>Archelosauria</taxon>
        <taxon>Testudinata</taxon>
        <taxon>Testudines</taxon>
        <taxon>Cryptodira</taxon>
        <taxon>Durocryptodira</taxon>
        <taxon>Testudinoidea</taxon>
        <taxon>Geoemydidae</taxon>
        <taxon>Geoemydinae</taxon>
        <taxon>Mauremys</taxon>
    </lineage>
</organism>